<dbReference type="Gene3D" id="2.40.160.20">
    <property type="match status" value="1"/>
</dbReference>
<proteinExistence type="predicted"/>
<name>A0ABP0EUZ3_9RICK</name>
<accession>A0ABP0EUZ3</accession>
<dbReference type="EMBL" id="CAWVOK010000003">
    <property type="protein sequence ID" value="CAK8162327.1"/>
    <property type="molecule type" value="Genomic_DNA"/>
</dbReference>
<dbReference type="SUPFAM" id="SSF56925">
    <property type="entry name" value="OMPA-like"/>
    <property type="match status" value="1"/>
</dbReference>
<dbReference type="RefSeq" id="WP_338363289.1">
    <property type="nucleotide sequence ID" value="NZ_CAWVOK010000003.1"/>
</dbReference>
<evidence type="ECO:0008006" key="4">
    <source>
        <dbReference type="Google" id="ProtNLM"/>
    </source>
</evidence>
<keyword evidence="1" id="KW-0732">Signal</keyword>
<evidence type="ECO:0000313" key="3">
    <source>
        <dbReference type="Proteomes" id="UP001314181"/>
    </source>
</evidence>
<feature type="signal peptide" evidence="1">
    <location>
        <begin position="1"/>
        <end position="21"/>
    </location>
</feature>
<evidence type="ECO:0000313" key="2">
    <source>
        <dbReference type="EMBL" id="CAK8162327.1"/>
    </source>
</evidence>
<dbReference type="Proteomes" id="UP001314181">
    <property type="component" value="Unassembled WGS sequence"/>
</dbReference>
<sequence length="241" mass="26189">MKFIILLSAVLITSITYNCNASFFTKSSLVIASDSNKIITEIKDMFGAEEKQSSLSLQSIKPQFYTSAGYTINLTSGSYIDLELGYKKDFSSKSYSAKSTDPENFLDLLTKCKTQAGIVTMSYIFDIPNTLNLKPFILLGAGVSFIKIKLAAAGDIGGQENEINLNKLTHIISTGQIGAGMSLAIKESFELVGSYSFNNRVYGSEKIKNVSISVPNMVAAKADIIKPNAQHMLSIGIKFNT</sequence>
<comment type="caution">
    <text evidence="2">The sequence shown here is derived from an EMBL/GenBank/DDBJ whole genome shotgun (WGS) entry which is preliminary data.</text>
</comment>
<dbReference type="InterPro" id="IPR011250">
    <property type="entry name" value="OMP/PagP_B-barrel"/>
</dbReference>
<protein>
    <recommendedName>
        <fullName evidence="4">Outer membrane protein beta-barrel domain-containing protein</fullName>
    </recommendedName>
</protein>
<reference evidence="2 3" key="1">
    <citation type="submission" date="2024-01" db="EMBL/GenBank/DDBJ databases">
        <authorList>
            <person name="Kunselman E."/>
        </authorList>
    </citation>
    <scope>NUCLEOTIDE SEQUENCE [LARGE SCALE GENOMIC DNA]</scope>
    <source>
        <strain evidence="2">2 abalone samples</strain>
    </source>
</reference>
<keyword evidence="3" id="KW-1185">Reference proteome</keyword>
<feature type="chain" id="PRO_5047240217" description="Outer membrane protein beta-barrel domain-containing protein" evidence="1">
    <location>
        <begin position="22"/>
        <end position="241"/>
    </location>
</feature>
<organism evidence="2 3">
    <name type="scientific">Candidatus Xenohaliotis californiensis</name>
    <dbReference type="NCBI Taxonomy" id="84677"/>
    <lineage>
        <taxon>Bacteria</taxon>
        <taxon>Pseudomonadati</taxon>
        <taxon>Pseudomonadota</taxon>
        <taxon>Alphaproteobacteria</taxon>
        <taxon>Rickettsiales</taxon>
        <taxon>Anaplasmataceae</taxon>
        <taxon>Candidatus Xenohaliotis</taxon>
    </lineage>
</organism>
<gene>
    <name evidence="2" type="ORF">CAXC1_120009</name>
</gene>
<evidence type="ECO:0000256" key="1">
    <source>
        <dbReference type="SAM" id="SignalP"/>
    </source>
</evidence>